<dbReference type="AlphaFoldDB" id="E1T9R2"/>
<evidence type="ECO:0000259" key="3">
    <source>
        <dbReference type="SMART" id="SM00822"/>
    </source>
</evidence>
<feature type="domain" description="Ketoreductase" evidence="3">
    <location>
        <begin position="7"/>
        <end position="206"/>
    </location>
</feature>
<dbReference type="FunFam" id="3.40.50.720:FF:000084">
    <property type="entry name" value="Short-chain dehydrogenase reductase"/>
    <property type="match status" value="1"/>
</dbReference>
<organism evidence="4">
    <name type="scientific">Burkholderia sp. (strain CCGE1003)</name>
    <dbReference type="NCBI Taxonomy" id="640512"/>
    <lineage>
        <taxon>Bacteria</taxon>
        <taxon>Pseudomonadati</taxon>
        <taxon>Pseudomonadota</taxon>
        <taxon>Betaproteobacteria</taxon>
        <taxon>Burkholderiales</taxon>
        <taxon>Burkholderiaceae</taxon>
        <taxon>Burkholderia</taxon>
    </lineage>
</organism>
<gene>
    <name evidence="4" type="ordered locus">BC1003_0715</name>
</gene>
<sequence>MNPLTGKVAFVTGGSRGIGAAIARGLAMHGADVAITYSNSPDKAEAVAQEMRRMGRRALTIAADANDPAQVTAAVDNTVALMGGLDILVNNAGNFLTGSIDTLTLEDYDRTMSVNFRAVFAATMQASKHLRDGGRIISIGSCLSPRAGRAGLALYAASKSALVGFTKGIAWDLGPRAITANVVHPGPTDTDMNPANGARAAAMAEKLALGHYGEPADIASTVVHLAGEGGRYITGAALDVDGGFNA</sequence>
<dbReference type="GO" id="GO:0016491">
    <property type="term" value="F:oxidoreductase activity"/>
    <property type="evidence" value="ECO:0007669"/>
    <property type="project" value="UniProtKB-KW"/>
</dbReference>
<dbReference type="EMBL" id="CP002217">
    <property type="protein sequence ID" value="ADN56708.1"/>
    <property type="molecule type" value="Genomic_DNA"/>
</dbReference>
<proteinExistence type="inferred from homology"/>
<dbReference type="Pfam" id="PF13561">
    <property type="entry name" value="adh_short_C2"/>
    <property type="match status" value="1"/>
</dbReference>
<dbReference type="HOGENOM" id="CLU_010194_1_3_4"/>
<dbReference type="PANTHER" id="PTHR43639">
    <property type="entry name" value="OXIDOREDUCTASE, SHORT-CHAIN DEHYDROGENASE/REDUCTASE FAMILY (AFU_ORTHOLOGUE AFUA_5G02870)"/>
    <property type="match status" value="1"/>
</dbReference>
<dbReference type="OrthoDB" id="9803333at2"/>
<dbReference type="KEGG" id="bgf:BC1003_0715"/>
<dbReference type="PRINTS" id="PR00081">
    <property type="entry name" value="GDHRDH"/>
</dbReference>
<protein>
    <submittedName>
        <fullName evidence="4">Short-chain dehydrogenase/reductase SDR</fullName>
    </submittedName>
</protein>
<reference evidence="4" key="1">
    <citation type="submission" date="2010-09" db="EMBL/GenBank/DDBJ databases">
        <title>Complete sequence of chromosome1 of Burkholderia sp. CCGE1003.</title>
        <authorList>
            <consortium name="US DOE Joint Genome Institute"/>
            <person name="Lucas S."/>
            <person name="Copeland A."/>
            <person name="Lapidus A."/>
            <person name="Cheng J.-F."/>
            <person name="Bruce D."/>
            <person name="Goodwin L."/>
            <person name="Pitluck S."/>
            <person name="Daligault H."/>
            <person name="Davenport K."/>
            <person name="Detter J.C."/>
            <person name="Han C."/>
            <person name="Tapia R."/>
            <person name="Land M."/>
            <person name="Hauser L."/>
            <person name="Jeffries C."/>
            <person name="Kyrpides N."/>
            <person name="Ivanova N."/>
            <person name="Ovchinnikova G."/>
            <person name="Martinez-Romero E."/>
            <person name="Rogel M.A."/>
            <person name="Auchtung J."/>
            <person name="Tiedje J.M."/>
            <person name="Woyke T."/>
        </authorList>
    </citation>
    <scope>NUCLEOTIDE SEQUENCE</scope>
    <source>
        <strain evidence="4">CCGE1003</strain>
    </source>
</reference>
<evidence type="ECO:0000313" key="4">
    <source>
        <dbReference type="EMBL" id="ADN56708.1"/>
    </source>
</evidence>
<evidence type="ECO:0000256" key="1">
    <source>
        <dbReference type="ARBA" id="ARBA00006484"/>
    </source>
</evidence>
<dbReference type="InterPro" id="IPR036291">
    <property type="entry name" value="NAD(P)-bd_dom_sf"/>
</dbReference>
<dbReference type="SMART" id="SM00822">
    <property type="entry name" value="PKS_KR"/>
    <property type="match status" value="1"/>
</dbReference>
<accession>E1T9R2</accession>
<comment type="similarity">
    <text evidence="1">Belongs to the short-chain dehydrogenases/reductases (SDR) family.</text>
</comment>
<dbReference type="SUPFAM" id="SSF51735">
    <property type="entry name" value="NAD(P)-binding Rossmann-fold domains"/>
    <property type="match status" value="1"/>
</dbReference>
<dbReference type="STRING" id="640512.BC1003_0715"/>
<name>E1T9R2_BURSG</name>
<dbReference type="PRINTS" id="PR00080">
    <property type="entry name" value="SDRFAMILY"/>
</dbReference>
<dbReference type="Gene3D" id="3.40.50.720">
    <property type="entry name" value="NAD(P)-binding Rossmann-like Domain"/>
    <property type="match status" value="1"/>
</dbReference>
<dbReference type="InterPro" id="IPR057326">
    <property type="entry name" value="KR_dom"/>
</dbReference>
<evidence type="ECO:0000256" key="2">
    <source>
        <dbReference type="ARBA" id="ARBA00023002"/>
    </source>
</evidence>
<keyword evidence="2" id="KW-0560">Oxidoreductase</keyword>
<dbReference type="eggNOG" id="COG1028">
    <property type="taxonomic scope" value="Bacteria"/>
</dbReference>
<dbReference type="PANTHER" id="PTHR43639:SF1">
    <property type="entry name" value="SHORT-CHAIN DEHYDROGENASE_REDUCTASE FAMILY PROTEIN"/>
    <property type="match status" value="1"/>
</dbReference>
<dbReference type="InterPro" id="IPR002347">
    <property type="entry name" value="SDR_fam"/>
</dbReference>